<protein>
    <submittedName>
        <fullName evidence="1">Uncharacterized protein</fullName>
    </submittedName>
</protein>
<evidence type="ECO:0000313" key="2">
    <source>
        <dbReference type="Proteomes" id="UP000190559"/>
    </source>
</evidence>
<organism evidence="1 2">
    <name type="scientific">Xanthomonas axonopodis pv. melhusii</name>
    <dbReference type="NCBI Taxonomy" id="487834"/>
    <lineage>
        <taxon>Bacteria</taxon>
        <taxon>Pseudomonadati</taxon>
        <taxon>Pseudomonadota</taxon>
        <taxon>Gammaproteobacteria</taxon>
        <taxon>Lysobacterales</taxon>
        <taxon>Lysobacteraceae</taxon>
        <taxon>Xanthomonas</taxon>
    </lineage>
</organism>
<gene>
    <name evidence="1" type="ORF">Xmlh_17405</name>
</gene>
<dbReference type="Proteomes" id="UP000190559">
    <property type="component" value="Unassembled WGS sequence"/>
</dbReference>
<proteinExistence type="predicted"/>
<dbReference type="EMBL" id="LOJW01000040">
    <property type="protein sequence ID" value="OOW67441.1"/>
    <property type="molecule type" value="Genomic_DNA"/>
</dbReference>
<accession>A0A1T1NVP6</accession>
<comment type="caution">
    <text evidence="1">The sequence shown here is derived from an EMBL/GenBank/DDBJ whole genome shotgun (WGS) entry which is preliminary data.</text>
</comment>
<dbReference type="AlphaFoldDB" id="A0A1T1NVP6"/>
<reference evidence="1 2" key="1">
    <citation type="submission" date="2015-12" db="EMBL/GenBank/DDBJ databases">
        <authorList>
            <person name="Shamseldin A."/>
            <person name="Moawad H."/>
            <person name="Abd El-Rahim W.M."/>
            <person name="Sadowsky M.J."/>
        </authorList>
    </citation>
    <scope>NUCLEOTIDE SEQUENCE [LARGE SCALE GENOMIC DNA]</scope>
    <source>
        <strain evidence="1 2">LMG9050</strain>
    </source>
</reference>
<name>A0A1T1NVP6_9XANT</name>
<evidence type="ECO:0000313" key="1">
    <source>
        <dbReference type="EMBL" id="OOW67441.1"/>
    </source>
</evidence>
<sequence>MIRLDSVGQHYGLAGTELVVGFTADSNNSACKLFSALGCRITFAGAGGSFGEALGFTAGPTVPQLESTVAQVSHNSIRDGLGRLPVFFMLGSNVGQHLGLFVFGGARGLLNL</sequence>